<keyword evidence="2" id="KW-0732">Signal</keyword>
<feature type="signal peptide" evidence="2">
    <location>
        <begin position="1"/>
        <end position="21"/>
    </location>
</feature>
<feature type="region of interest" description="Disordered" evidence="1">
    <location>
        <begin position="25"/>
        <end position="72"/>
    </location>
</feature>
<proteinExistence type="predicted"/>
<gene>
    <name evidence="4" type="ORF">LX12_002511</name>
</gene>
<evidence type="ECO:0000256" key="1">
    <source>
        <dbReference type="SAM" id="MobiDB-lite"/>
    </source>
</evidence>
<feature type="compositionally biased region" description="Low complexity" evidence="1">
    <location>
        <begin position="25"/>
        <end position="68"/>
    </location>
</feature>
<evidence type="ECO:0000256" key="2">
    <source>
        <dbReference type="SAM" id="SignalP"/>
    </source>
</evidence>
<feature type="domain" description="DUF4232" evidence="3">
    <location>
        <begin position="73"/>
        <end position="205"/>
    </location>
</feature>
<feature type="chain" id="PRO_5045921999" description="DUF4232 domain-containing protein" evidence="2">
    <location>
        <begin position="22"/>
        <end position="206"/>
    </location>
</feature>
<keyword evidence="5" id="KW-1185">Reference proteome</keyword>
<dbReference type="InterPro" id="IPR025326">
    <property type="entry name" value="DUF4232"/>
</dbReference>
<dbReference type="PROSITE" id="PS51257">
    <property type="entry name" value="PROKAR_LIPOPROTEIN"/>
    <property type="match status" value="1"/>
</dbReference>
<evidence type="ECO:0000313" key="4">
    <source>
        <dbReference type="EMBL" id="MCP2161316.1"/>
    </source>
</evidence>
<evidence type="ECO:0000313" key="5">
    <source>
        <dbReference type="Proteomes" id="UP001205740"/>
    </source>
</evidence>
<name>A0ABT1H247_9NOCA</name>
<sequence length="206" mass="19882">MTITRAASITVGLVAVAAALAGCTSGSPSSAPASQSVTTVVVTRTTSPSSPAPTPSTTGSSGSPSDGGASDRCRAAQLAGSLTPAPGGASAGAAHYELTLTNTGSSACTAGGFPGVSFVGDGTGTQLGAPARREGSSGAALRLAPGQSASSDLTVVQAGNHPDCSPQTADGLRVYPPDDRDSLFVRTTGLTACRSDAGVLRVGPLH</sequence>
<comment type="caution">
    <text evidence="4">The sequence shown here is derived from an EMBL/GenBank/DDBJ whole genome shotgun (WGS) entry which is preliminary data.</text>
</comment>
<dbReference type="Proteomes" id="UP001205740">
    <property type="component" value="Unassembled WGS sequence"/>
</dbReference>
<dbReference type="RefSeq" id="WP_253654886.1">
    <property type="nucleotide sequence ID" value="NZ_BAAAOE010000002.1"/>
</dbReference>
<accession>A0ABT1H247</accession>
<protein>
    <recommendedName>
        <fullName evidence="3">DUF4232 domain-containing protein</fullName>
    </recommendedName>
</protein>
<organism evidence="4 5">
    <name type="scientific">Williamsia serinedens</name>
    <dbReference type="NCBI Taxonomy" id="391736"/>
    <lineage>
        <taxon>Bacteria</taxon>
        <taxon>Bacillati</taxon>
        <taxon>Actinomycetota</taxon>
        <taxon>Actinomycetes</taxon>
        <taxon>Mycobacteriales</taxon>
        <taxon>Nocardiaceae</taxon>
        <taxon>Williamsia</taxon>
    </lineage>
</organism>
<evidence type="ECO:0000259" key="3">
    <source>
        <dbReference type="Pfam" id="PF14016"/>
    </source>
</evidence>
<dbReference type="EMBL" id="JAMTCG010000004">
    <property type="protein sequence ID" value="MCP2161316.1"/>
    <property type="molecule type" value="Genomic_DNA"/>
</dbReference>
<reference evidence="4 5" key="1">
    <citation type="submission" date="2022-06" db="EMBL/GenBank/DDBJ databases">
        <title>Genomic Encyclopedia of Archaeal and Bacterial Type Strains, Phase II (KMG-II): from individual species to whole genera.</title>
        <authorList>
            <person name="Goeker M."/>
        </authorList>
    </citation>
    <scope>NUCLEOTIDE SEQUENCE [LARGE SCALE GENOMIC DNA]</scope>
    <source>
        <strain evidence="4 5">DSM 45037</strain>
    </source>
</reference>
<dbReference type="Pfam" id="PF14016">
    <property type="entry name" value="DUF4232"/>
    <property type="match status" value="1"/>
</dbReference>